<sequence>MAAVASAPSPPHRCSHPPRRTRPANLLSGHPDRLPRCGGIRRHPLLVFNESGERRAAVGVQERVKKVLDRDVTDIGEKHRV</sequence>
<evidence type="ECO:0000313" key="3">
    <source>
        <dbReference type="Proteomes" id="UP000198976"/>
    </source>
</evidence>
<feature type="compositionally biased region" description="Basic residues" evidence="1">
    <location>
        <begin position="13"/>
        <end position="22"/>
    </location>
</feature>
<proteinExistence type="predicted"/>
<evidence type="ECO:0000256" key="1">
    <source>
        <dbReference type="SAM" id="MobiDB-lite"/>
    </source>
</evidence>
<feature type="region of interest" description="Disordered" evidence="1">
    <location>
        <begin position="1"/>
        <end position="31"/>
    </location>
</feature>
<gene>
    <name evidence="2" type="ORF">SAMN04489714_0630</name>
</gene>
<keyword evidence="3" id="KW-1185">Reference proteome</keyword>
<protein>
    <submittedName>
        <fullName evidence="2">Uncharacterized protein</fullName>
    </submittedName>
</protein>
<name>A0ABY0V678_9ACTO</name>
<reference evidence="2 3" key="1">
    <citation type="submission" date="2016-10" db="EMBL/GenBank/DDBJ databases">
        <authorList>
            <person name="Varghese N."/>
            <person name="Submissions S."/>
        </authorList>
    </citation>
    <scope>NUCLEOTIDE SEQUENCE [LARGE SCALE GENOMIC DNA]</scope>
    <source>
        <strain evidence="2 3">DSM 9169</strain>
    </source>
</reference>
<evidence type="ECO:0000313" key="2">
    <source>
        <dbReference type="EMBL" id="SDT89274.1"/>
    </source>
</evidence>
<dbReference type="EMBL" id="LT629792">
    <property type="protein sequence ID" value="SDT89274.1"/>
    <property type="molecule type" value="Genomic_DNA"/>
</dbReference>
<dbReference type="Proteomes" id="UP000198976">
    <property type="component" value="Chromosome I"/>
</dbReference>
<accession>A0ABY0V678</accession>
<organism evidence="2 3">
    <name type="scientific">Schaalia radingae</name>
    <dbReference type="NCBI Taxonomy" id="131110"/>
    <lineage>
        <taxon>Bacteria</taxon>
        <taxon>Bacillati</taxon>
        <taxon>Actinomycetota</taxon>
        <taxon>Actinomycetes</taxon>
        <taxon>Actinomycetales</taxon>
        <taxon>Actinomycetaceae</taxon>
        <taxon>Schaalia</taxon>
    </lineage>
</organism>